<feature type="transmembrane region" description="Helical" evidence="9">
    <location>
        <begin position="271"/>
        <end position="298"/>
    </location>
</feature>
<gene>
    <name evidence="12" type="ordered locus">SL003B_2566</name>
</gene>
<evidence type="ECO:0000256" key="8">
    <source>
        <dbReference type="ARBA" id="ARBA00023136"/>
    </source>
</evidence>
<dbReference type="InterPro" id="IPR014755">
    <property type="entry name" value="Cu-Rt/internalin_Ig-like"/>
</dbReference>
<sequence>MLARLRFAVLGLLLLVPELSLAHAQLRASTPAAGSVIAHPPEAVTLDFNEPVAPVVLRWIAPGGGESQVAGTAANARVTVIPPDGLGEGTHLLSWRVVSADGHPVGGTLSFSIGTPSATQAAPADRAGGAAWAVVAARFFLTLALVAAVGMAAFSAVVTRAPPTRSMRRTAIAAALLALPSSLALIAAQGFDLLSLPPAALLTAAPWQAARTAPLVVTTALSVLAVLLAVLALVEPAARRRAHRPLAFAAWGVAALSFAASGHAATAEPRWIAAPAVALHALALVFWTGTLVPLLSAFRRPGGEAVLARFASLALPLVMLLVASGALLTAIQAGSVASLAGSAYGQVLTVKLALVAGMLALALRNRLRLVPRLAAGEPSAGPALSRAIRAEIALGLVVLALAAGFRLTPPPRALVATVPPLQVHVHADYAMADLRLAPGRAGPVDVALAVHTGGFQPLVPLEAEMAFAMPGRGIEPIRIRLRAGDDGLWHGSTDLPVAGDWDVTIRLLVTEFERATLQATVTLAP</sequence>
<dbReference type="Pfam" id="PF05425">
    <property type="entry name" value="CopD"/>
    <property type="match status" value="1"/>
</dbReference>
<evidence type="ECO:0000256" key="4">
    <source>
        <dbReference type="ARBA" id="ARBA00022723"/>
    </source>
</evidence>
<name>F2J3G5_POLGS</name>
<feature type="domain" description="CopC" evidence="10">
    <location>
        <begin position="23"/>
        <end position="113"/>
    </location>
</feature>
<evidence type="ECO:0000256" key="1">
    <source>
        <dbReference type="ARBA" id="ARBA00004651"/>
    </source>
</evidence>
<evidence type="ECO:0000313" key="12">
    <source>
        <dbReference type="EMBL" id="ADZ70990.1"/>
    </source>
</evidence>
<protein>
    <submittedName>
        <fullName evidence="12">Copper resistance protein CopC</fullName>
    </submittedName>
</protein>
<dbReference type="GO" id="GO:0042597">
    <property type="term" value="C:periplasmic space"/>
    <property type="evidence" value="ECO:0007669"/>
    <property type="project" value="InterPro"/>
</dbReference>
<dbReference type="Pfam" id="PF04234">
    <property type="entry name" value="CopC"/>
    <property type="match status" value="1"/>
</dbReference>
<evidence type="ECO:0000256" key="6">
    <source>
        <dbReference type="ARBA" id="ARBA00022989"/>
    </source>
</evidence>
<keyword evidence="2" id="KW-1003">Cell membrane</keyword>
<dbReference type="Gene3D" id="2.60.40.1220">
    <property type="match status" value="1"/>
</dbReference>
<dbReference type="PANTHER" id="PTHR34820">
    <property type="entry name" value="INNER MEMBRANE PROTEIN YEBZ"/>
    <property type="match status" value="1"/>
</dbReference>
<dbReference type="eggNOG" id="COG1276">
    <property type="taxonomic scope" value="Bacteria"/>
</dbReference>
<dbReference type="InterPro" id="IPR014756">
    <property type="entry name" value="Ig_E-set"/>
</dbReference>
<dbReference type="EMBL" id="CP002568">
    <property type="protein sequence ID" value="ADZ70990.1"/>
    <property type="molecule type" value="Genomic_DNA"/>
</dbReference>
<feature type="transmembrane region" description="Helical" evidence="9">
    <location>
        <begin position="170"/>
        <end position="191"/>
    </location>
</feature>
<dbReference type="PATRIC" id="fig|991905.3.peg.2629"/>
<evidence type="ECO:0000313" key="13">
    <source>
        <dbReference type="Proteomes" id="UP000008130"/>
    </source>
</evidence>
<keyword evidence="5" id="KW-0732">Signal</keyword>
<evidence type="ECO:0000259" key="10">
    <source>
        <dbReference type="Pfam" id="PF04234"/>
    </source>
</evidence>
<dbReference type="RefSeq" id="WP_013653304.1">
    <property type="nucleotide sequence ID" value="NC_015259.1"/>
</dbReference>
<feature type="transmembrane region" description="Helical" evidence="9">
    <location>
        <begin position="343"/>
        <end position="363"/>
    </location>
</feature>
<accession>F2J3G5</accession>
<feature type="transmembrane region" description="Helical" evidence="9">
    <location>
        <begin position="211"/>
        <end position="234"/>
    </location>
</feature>
<evidence type="ECO:0000256" key="2">
    <source>
        <dbReference type="ARBA" id="ARBA00022475"/>
    </source>
</evidence>
<comment type="subcellular location">
    <subcellularLocation>
        <location evidence="1">Cell membrane</location>
        <topology evidence="1">Multi-pass membrane protein</topology>
    </subcellularLocation>
</comment>
<keyword evidence="4" id="KW-0479">Metal-binding</keyword>
<keyword evidence="3 9" id="KW-0812">Transmembrane</keyword>
<dbReference type="InterPro" id="IPR008457">
    <property type="entry name" value="Cu-R_CopD_dom"/>
</dbReference>
<reference evidence="12 13" key="1">
    <citation type="journal article" date="2011" name="J. Bacteriol.">
        <title>Complete genome sequence of Polymorphum gilvum SL003B-26A1T, a crude oil-degrading bacterium from oil-polluted saline soil.</title>
        <authorList>
            <person name="Li S.G."/>
            <person name="Tang Y.Q."/>
            <person name="Nie Y."/>
            <person name="Cai M."/>
            <person name="Wu X.L."/>
        </authorList>
    </citation>
    <scope>NUCLEOTIDE SEQUENCE [LARGE SCALE GENOMIC DNA]</scope>
    <source>
        <strain evidence="13">LMG 25793 / CGMCC 1.9160 / SL003B-26A1</strain>
    </source>
</reference>
<dbReference type="SUPFAM" id="SSF81296">
    <property type="entry name" value="E set domains"/>
    <property type="match status" value="1"/>
</dbReference>
<dbReference type="GO" id="GO:0046688">
    <property type="term" value="P:response to copper ion"/>
    <property type="evidence" value="ECO:0007669"/>
    <property type="project" value="InterPro"/>
</dbReference>
<dbReference type="PANTHER" id="PTHR34820:SF4">
    <property type="entry name" value="INNER MEMBRANE PROTEIN YEBZ"/>
    <property type="match status" value="1"/>
</dbReference>
<dbReference type="STRING" id="991905.SL003B_2566"/>
<dbReference type="eggNOG" id="COG2372">
    <property type="taxonomic scope" value="Bacteria"/>
</dbReference>
<feature type="transmembrane region" description="Helical" evidence="9">
    <location>
        <begin position="130"/>
        <end position="158"/>
    </location>
</feature>
<feature type="transmembrane region" description="Helical" evidence="9">
    <location>
        <begin position="246"/>
        <end position="265"/>
    </location>
</feature>
<keyword evidence="7" id="KW-0186">Copper</keyword>
<evidence type="ECO:0000256" key="9">
    <source>
        <dbReference type="SAM" id="Phobius"/>
    </source>
</evidence>
<keyword evidence="13" id="KW-1185">Reference proteome</keyword>
<proteinExistence type="predicted"/>
<keyword evidence="8 9" id="KW-0472">Membrane</keyword>
<dbReference type="GO" id="GO:0005507">
    <property type="term" value="F:copper ion binding"/>
    <property type="evidence" value="ECO:0007669"/>
    <property type="project" value="InterPro"/>
</dbReference>
<keyword evidence="6 9" id="KW-1133">Transmembrane helix</keyword>
<feature type="transmembrane region" description="Helical" evidence="9">
    <location>
        <begin position="310"/>
        <end position="331"/>
    </location>
</feature>
<dbReference type="GO" id="GO:0006825">
    <property type="term" value="P:copper ion transport"/>
    <property type="evidence" value="ECO:0007669"/>
    <property type="project" value="InterPro"/>
</dbReference>
<dbReference type="AlphaFoldDB" id="F2J3G5"/>
<organism evidence="12 13">
    <name type="scientific">Polymorphum gilvum (strain LMG 25793 / CGMCC 1.9160 / SL003B-26A1)</name>
    <dbReference type="NCBI Taxonomy" id="991905"/>
    <lineage>
        <taxon>Bacteria</taxon>
        <taxon>Pseudomonadati</taxon>
        <taxon>Pseudomonadota</taxon>
        <taxon>Alphaproteobacteria</taxon>
        <taxon>Rhodobacterales</taxon>
        <taxon>Paracoccaceae</taxon>
        <taxon>Polymorphum</taxon>
    </lineage>
</organism>
<dbReference type="OrthoDB" id="8374223at2"/>
<dbReference type="GO" id="GO:0005886">
    <property type="term" value="C:plasma membrane"/>
    <property type="evidence" value="ECO:0007669"/>
    <property type="project" value="UniProtKB-SubCell"/>
</dbReference>
<evidence type="ECO:0000256" key="5">
    <source>
        <dbReference type="ARBA" id="ARBA00022729"/>
    </source>
</evidence>
<dbReference type="Proteomes" id="UP000008130">
    <property type="component" value="Chromosome"/>
</dbReference>
<feature type="domain" description="Copper resistance protein D" evidence="11">
    <location>
        <begin position="305"/>
        <end position="404"/>
    </location>
</feature>
<dbReference type="InterPro" id="IPR007348">
    <property type="entry name" value="CopC_dom"/>
</dbReference>
<dbReference type="InterPro" id="IPR032694">
    <property type="entry name" value="CopC/D"/>
</dbReference>
<evidence type="ECO:0000256" key="3">
    <source>
        <dbReference type="ARBA" id="ARBA00022692"/>
    </source>
</evidence>
<evidence type="ECO:0000256" key="7">
    <source>
        <dbReference type="ARBA" id="ARBA00023008"/>
    </source>
</evidence>
<dbReference type="KEGG" id="pgv:SL003B_2566"/>
<evidence type="ECO:0000259" key="11">
    <source>
        <dbReference type="Pfam" id="PF05425"/>
    </source>
</evidence>
<dbReference type="HOGENOM" id="CLU_023176_2_0_5"/>